<proteinExistence type="predicted"/>
<dbReference type="Proteomes" id="UP000238322">
    <property type="component" value="Unassembled WGS sequence"/>
</dbReference>
<feature type="transmembrane region" description="Helical" evidence="1">
    <location>
        <begin position="105"/>
        <end position="126"/>
    </location>
</feature>
<dbReference type="AlphaFoldDB" id="A0A2S8FIC8"/>
<protein>
    <submittedName>
        <fullName evidence="2">Uncharacterized protein</fullName>
    </submittedName>
</protein>
<evidence type="ECO:0000256" key="1">
    <source>
        <dbReference type="SAM" id="Phobius"/>
    </source>
</evidence>
<evidence type="ECO:0000313" key="3">
    <source>
        <dbReference type="Proteomes" id="UP000238322"/>
    </source>
</evidence>
<organism evidence="2 3">
    <name type="scientific">Blastopirellula marina</name>
    <dbReference type="NCBI Taxonomy" id="124"/>
    <lineage>
        <taxon>Bacteria</taxon>
        <taxon>Pseudomonadati</taxon>
        <taxon>Planctomycetota</taxon>
        <taxon>Planctomycetia</taxon>
        <taxon>Pirellulales</taxon>
        <taxon>Pirellulaceae</taxon>
        <taxon>Blastopirellula</taxon>
    </lineage>
</organism>
<accession>A0A2S8FIC8</accession>
<feature type="transmembrane region" description="Helical" evidence="1">
    <location>
        <begin position="78"/>
        <end position="99"/>
    </location>
</feature>
<evidence type="ECO:0000313" key="2">
    <source>
        <dbReference type="EMBL" id="PQO31949.1"/>
    </source>
</evidence>
<gene>
    <name evidence="2" type="ORF">C5Y83_16995</name>
</gene>
<dbReference type="RefSeq" id="WP_105330962.1">
    <property type="nucleotide sequence ID" value="NZ_PUHY01000012.1"/>
</dbReference>
<comment type="caution">
    <text evidence="2">The sequence shown here is derived from an EMBL/GenBank/DDBJ whole genome shotgun (WGS) entry which is preliminary data.</text>
</comment>
<reference evidence="2 3" key="1">
    <citation type="submission" date="2018-02" db="EMBL/GenBank/DDBJ databases">
        <title>Comparative genomes isolates from brazilian mangrove.</title>
        <authorList>
            <person name="Araujo J.E."/>
            <person name="Taketani R.G."/>
            <person name="Silva M.C.P."/>
            <person name="Loureco M.V."/>
            <person name="Andreote F.D."/>
        </authorList>
    </citation>
    <scope>NUCLEOTIDE SEQUENCE [LARGE SCALE GENOMIC DNA]</scope>
    <source>
        <strain evidence="2 3">Hex-1 MGV</strain>
    </source>
</reference>
<keyword evidence="1" id="KW-0472">Membrane</keyword>
<sequence length="160" mass="17377">MKFLRGQSFPLIFLMLLVAFSALLARIAVPIVRSFQDTDVAGSAVGLGQWASWSIAMVVCGAIVGFIVGWVRENLWPGAFIGFLLGAIVGTFCTPFLAVPSALTAIFDLAWIFASLILLVFGTILIERRYGLQIPEDQYVKVLEDEHVKPSQDAAASDVN</sequence>
<name>A0A2S8FIC8_9BACT</name>
<feature type="transmembrane region" description="Helical" evidence="1">
    <location>
        <begin position="50"/>
        <end position="71"/>
    </location>
</feature>
<dbReference type="EMBL" id="PUHY01000012">
    <property type="protein sequence ID" value="PQO31949.1"/>
    <property type="molecule type" value="Genomic_DNA"/>
</dbReference>
<dbReference type="OrthoDB" id="282812at2"/>
<keyword evidence="1" id="KW-0812">Transmembrane</keyword>
<keyword evidence="1" id="KW-1133">Transmembrane helix</keyword>